<dbReference type="EMBL" id="CP003651">
    <property type="protein sequence ID" value="AFL95776.1"/>
    <property type="molecule type" value="Genomic_DNA"/>
</dbReference>
<reference evidence="1 2" key="1">
    <citation type="journal article" date="2012" name="J. Bacteriol.">
        <title>Complete Genome Sequence of the Hyperthermophilic Archaeon Thermococcus sp. Strain CL1, Isolated from a Paralvinella sp. Polychaete Worm Collected from a Hydrothermal Vent.</title>
        <authorList>
            <person name="Jung J.H."/>
            <person name="Holden J.F."/>
            <person name="Seo D.H."/>
            <person name="Park K.H."/>
            <person name="Shin H."/>
            <person name="Ryu S."/>
            <person name="Lee J.H."/>
            <person name="Park C.S."/>
        </authorList>
    </citation>
    <scope>NUCLEOTIDE SEQUENCE [LARGE SCALE GENOMIC DNA]</scope>
    <source>
        <strain evidence="2">DSM 27260 / KACC 17922 / CL1</strain>
    </source>
</reference>
<dbReference type="RefSeq" id="WP_014789407.1">
    <property type="nucleotide sequence ID" value="NC_018015.1"/>
</dbReference>
<proteinExistence type="predicted"/>
<gene>
    <name evidence="1" type="ORF">CL1_1579</name>
</gene>
<dbReference type="GeneID" id="13037985"/>
<dbReference type="HOGENOM" id="CLU_2178016_0_0_2"/>
<dbReference type="OrthoDB" id="101174at2157"/>
<evidence type="ECO:0000313" key="1">
    <source>
        <dbReference type="EMBL" id="AFL95776.1"/>
    </source>
</evidence>
<sequence length="109" mass="11848">MSLRKTLTVLAVLYLLILPLDSAGEFRLSSITVISNGKDAFLLATWWLYDYRCQCPGTEPCCSPAPVSAWVDIYHFNGTSLSYVGRSGYAGDLPVAFVPPGFPDLPSNA</sequence>
<evidence type="ECO:0000313" key="2">
    <source>
        <dbReference type="Proteomes" id="UP000006064"/>
    </source>
</evidence>
<dbReference type="Proteomes" id="UP000006064">
    <property type="component" value="Chromosome"/>
</dbReference>
<dbReference type="AlphaFoldDB" id="I3ZVP2"/>
<accession>I3ZVP2</accession>
<dbReference type="STRING" id="163003.CL1_1579"/>
<dbReference type="KEGG" id="thm:CL1_1579"/>
<name>I3ZVP2_THECF</name>
<keyword evidence="2" id="KW-1185">Reference proteome</keyword>
<protein>
    <submittedName>
        <fullName evidence="1">Uncharacterized protein</fullName>
    </submittedName>
</protein>
<organism evidence="1 2">
    <name type="scientific">Thermococcus cleftensis (strain DSM 27260 / KACC 17922 / CL1)</name>
    <dbReference type="NCBI Taxonomy" id="163003"/>
    <lineage>
        <taxon>Archaea</taxon>
        <taxon>Methanobacteriati</taxon>
        <taxon>Methanobacteriota</taxon>
        <taxon>Thermococci</taxon>
        <taxon>Thermococcales</taxon>
        <taxon>Thermococcaceae</taxon>
        <taxon>Thermococcus</taxon>
    </lineage>
</organism>